<protein>
    <submittedName>
        <fullName evidence="8">RNA polymerase sigma-70 factor (ECF subfamily)</fullName>
    </submittedName>
</protein>
<dbReference type="InterPro" id="IPR039425">
    <property type="entry name" value="RNA_pol_sigma-70-like"/>
</dbReference>
<comment type="similarity">
    <text evidence="1">Belongs to the sigma-70 factor family. ECF subfamily.</text>
</comment>
<evidence type="ECO:0000313" key="9">
    <source>
        <dbReference type="Proteomes" id="UP000221653"/>
    </source>
</evidence>
<reference evidence="8 9" key="1">
    <citation type="submission" date="2017-10" db="EMBL/GenBank/DDBJ databases">
        <title>Sequencing the genomes of 1000 actinobacteria strains.</title>
        <authorList>
            <person name="Klenk H.-P."/>
        </authorList>
    </citation>
    <scope>NUCLEOTIDE SEQUENCE [LARGE SCALE GENOMIC DNA]</scope>
    <source>
        <strain evidence="8 9">DSM 20688</strain>
    </source>
</reference>
<dbReference type="InterPro" id="IPR013249">
    <property type="entry name" value="RNA_pol_sigma70_r4_t2"/>
</dbReference>
<dbReference type="GO" id="GO:0003677">
    <property type="term" value="F:DNA binding"/>
    <property type="evidence" value="ECO:0007669"/>
    <property type="project" value="UniProtKB-KW"/>
</dbReference>
<dbReference type="InterPro" id="IPR036388">
    <property type="entry name" value="WH-like_DNA-bd_sf"/>
</dbReference>
<comment type="caution">
    <text evidence="8">The sequence shown here is derived from an EMBL/GenBank/DDBJ whole genome shotgun (WGS) entry which is preliminary data.</text>
</comment>
<keyword evidence="3" id="KW-0731">Sigma factor</keyword>
<evidence type="ECO:0000256" key="3">
    <source>
        <dbReference type="ARBA" id="ARBA00023082"/>
    </source>
</evidence>
<evidence type="ECO:0000313" key="8">
    <source>
        <dbReference type="EMBL" id="PFG27173.1"/>
    </source>
</evidence>
<dbReference type="PANTHER" id="PTHR43133:SF58">
    <property type="entry name" value="ECF RNA POLYMERASE SIGMA FACTOR SIGD"/>
    <property type="match status" value="1"/>
</dbReference>
<dbReference type="STRING" id="1724.GCA_001044175_00343"/>
<dbReference type="GO" id="GO:0006352">
    <property type="term" value="P:DNA-templated transcription initiation"/>
    <property type="evidence" value="ECO:0007669"/>
    <property type="project" value="InterPro"/>
</dbReference>
<organism evidence="8 9">
    <name type="scientific">Corynebacterium renale</name>
    <dbReference type="NCBI Taxonomy" id="1724"/>
    <lineage>
        <taxon>Bacteria</taxon>
        <taxon>Bacillati</taxon>
        <taxon>Actinomycetota</taxon>
        <taxon>Actinomycetes</taxon>
        <taxon>Mycobacteriales</taxon>
        <taxon>Corynebacteriaceae</taxon>
        <taxon>Corynebacterium</taxon>
    </lineage>
</organism>
<dbReference type="Pfam" id="PF04542">
    <property type="entry name" value="Sigma70_r2"/>
    <property type="match status" value="1"/>
</dbReference>
<dbReference type="CDD" id="cd06171">
    <property type="entry name" value="Sigma70_r4"/>
    <property type="match status" value="1"/>
</dbReference>
<dbReference type="InterPro" id="IPR013324">
    <property type="entry name" value="RNA_pol_sigma_r3/r4-like"/>
</dbReference>
<gene>
    <name evidence="8" type="ORF">ATK06_0223</name>
</gene>
<dbReference type="Proteomes" id="UP000221653">
    <property type="component" value="Unassembled WGS sequence"/>
</dbReference>
<dbReference type="PANTHER" id="PTHR43133">
    <property type="entry name" value="RNA POLYMERASE ECF-TYPE SIGMA FACTO"/>
    <property type="match status" value="1"/>
</dbReference>
<dbReference type="Pfam" id="PF08281">
    <property type="entry name" value="Sigma70_r4_2"/>
    <property type="match status" value="1"/>
</dbReference>
<feature type="domain" description="RNA polymerase sigma-70 region 2" evidence="6">
    <location>
        <begin position="39"/>
        <end position="104"/>
    </location>
</feature>
<dbReference type="Gene3D" id="1.10.10.10">
    <property type="entry name" value="Winged helix-like DNA-binding domain superfamily/Winged helix DNA-binding domain"/>
    <property type="match status" value="1"/>
</dbReference>
<dbReference type="EMBL" id="PDJF01000001">
    <property type="protein sequence ID" value="PFG27173.1"/>
    <property type="molecule type" value="Genomic_DNA"/>
</dbReference>
<evidence type="ECO:0000259" key="7">
    <source>
        <dbReference type="Pfam" id="PF08281"/>
    </source>
</evidence>
<evidence type="ECO:0000256" key="4">
    <source>
        <dbReference type="ARBA" id="ARBA00023125"/>
    </source>
</evidence>
<proteinExistence type="inferred from homology"/>
<dbReference type="InterPro" id="IPR014284">
    <property type="entry name" value="RNA_pol_sigma-70_dom"/>
</dbReference>
<name>A0A2A9DKP0_9CORY</name>
<dbReference type="NCBIfam" id="NF007230">
    <property type="entry name" value="PRK09648.1"/>
    <property type="match status" value="1"/>
</dbReference>
<dbReference type="SUPFAM" id="SSF88659">
    <property type="entry name" value="Sigma3 and sigma4 domains of RNA polymerase sigma factors"/>
    <property type="match status" value="1"/>
</dbReference>
<accession>A0A2A9DKP0</accession>
<dbReference type="InterPro" id="IPR007627">
    <property type="entry name" value="RNA_pol_sigma70_r2"/>
</dbReference>
<evidence type="ECO:0000259" key="6">
    <source>
        <dbReference type="Pfam" id="PF04542"/>
    </source>
</evidence>
<feature type="domain" description="RNA polymerase sigma factor 70 region 4 type 2" evidence="7">
    <location>
        <begin position="140"/>
        <end position="190"/>
    </location>
</feature>
<keyword evidence="5" id="KW-0804">Transcription</keyword>
<dbReference type="Gene3D" id="1.10.1740.10">
    <property type="match status" value="1"/>
</dbReference>
<keyword evidence="4" id="KW-0238">DNA-binding</keyword>
<keyword evidence="2" id="KW-0805">Transcription regulation</keyword>
<dbReference type="AlphaFoldDB" id="A0A2A9DKP0"/>
<dbReference type="GO" id="GO:0016987">
    <property type="term" value="F:sigma factor activity"/>
    <property type="evidence" value="ECO:0007669"/>
    <property type="project" value="UniProtKB-KW"/>
</dbReference>
<evidence type="ECO:0000256" key="1">
    <source>
        <dbReference type="ARBA" id="ARBA00010641"/>
    </source>
</evidence>
<dbReference type="SUPFAM" id="SSF88946">
    <property type="entry name" value="Sigma2 domain of RNA polymerase sigma factors"/>
    <property type="match status" value="1"/>
</dbReference>
<keyword evidence="9" id="KW-1185">Reference proteome</keyword>
<sequence length="198" mass="21559">MGAADEHSSAQASSVVVNDVEEYVVAAVGGDKKALHHLLQEIYPPVLRYARARIGGGRTPTAEDVAQEVCLAVAQSIGRYVDRGRPFMAYVYGIASHKVADAHRFMGRDAMQPVEEVPEHTSHRDLPEDYALEVDGSNTMRRLLDGLSEKARDIIILRVVEGMTAEETAQIVGSTPGAVRVAQHRALATLRTMLEKGE</sequence>
<dbReference type="NCBIfam" id="TIGR02937">
    <property type="entry name" value="sigma70-ECF"/>
    <property type="match status" value="1"/>
</dbReference>
<dbReference type="InterPro" id="IPR013325">
    <property type="entry name" value="RNA_pol_sigma_r2"/>
</dbReference>
<evidence type="ECO:0000256" key="5">
    <source>
        <dbReference type="ARBA" id="ARBA00023163"/>
    </source>
</evidence>
<evidence type="ECO:0000256" key="2">
    <source>
        <dbReference type="ARBA" id="ARBA00023015"/>
    </source>
</evidence>